<protein>
    <submittedName>
        <fullName evidence="1">Uncharacterized protein</fullName>
    </submittedName>
</protein>
<comment type="caution">
    <text evidence="1">The sequence shown here is derived from an EMBL/GenBank/DDBJ whole genome shotgun (WGS) entry which is preliminary data.</text>
</comment>
<sequence length="184" mass="21393">MKSAIEGLQKEIRQNRDEFKRRIERLEDRLTYNNKDVTSGGTEPEKILAAVNKESEDISGMMEKQVENLQSAMETRKEEPARIAKIAEPRPEADESRTVQAEKMRINRLLVQCEREIIEIDKHLRHNWIRARVFGSRTMKETGSHIVCVYCKKHGDHYADVCPKLKTVANAYSFWRMKDDAGFA</sequence>
<dbReference type="Proteomes" id="UP001331761">
    <property type="component" value="Unassembled WGS sequence"/>
</dbReference>
<keyword evidence="2" id="KW-1185">Reference proteome</keyword>
<organism evidence="1 2">
    <name type="scientific">Trichostrongylus colubriformis</name>
    <name type="common">Black scour worm</name>
    <dbReference type="NCBI Taxonomy" id="6319"/>
    <lineage>
        <taxon>Eukaryota</taxon>
        <taxon>Metazoa</taxon>
        <taxon>Ecdysozoa</taxon>
        <taxon>Nematoda</taxon>
        <taxon>Chromadorea</taxon>
        <taxon>Rhabditida</taxon>
        <taxon>Rhabditina</taxon>
        <taxon>Rhabditomorpha</taxon>
        <taxon>Strongyloidea</taxon>
        <taxon>Trichostrongylidae</taxon>
        <taxon>Trichostrongylus</taxon>
    </lineage>
</organism>
<accession>A0AAN8FJN5</accession>
<dbReference type="EMBL" id="WIXE01007861">
    <property type="protein sequence ID" value="KAK5980017.1"/>
    <property type="molecule type" value="Genomic_DNA"/>
</dbReference>
<evidence type="ECO:0000313" key="2">
    <source>
        <dbReference type="Proteomes" id="UP001331761"/>
    </source>
</evidence>
<name>A0AAN8FJN5_TRICO</name>
<evidence type="ECO:0000313" key="1">
    <source>
        <dbReference type="EMBL" id="KAK5980017.1"/>
    </source>
</evidence>
<reference evidence="1 2" key="1">
    <citation type="submission" date="2019-10" db="EMBL/GenBank/DDBJ databases">
        <title>Assembly and Annotation for the nematode Trichostrongylus colubriformis.</title>
        <authorList>
            <person name="Martin J."/>
        </authorList>
    </citation>
    <scope>NUCLEOTIDE SEQUENCE [LARGE SCALE GENOMIC DNA]</scope>
    <source>
        <strain evidence="1">G859</strain>
        <tissue evidence="1">Whole worm</tissue>
    </source>
</reference>
<dbReference type="AlphaFoldDB" id="A0AAN8FJN5"/>
<proteinExistence type="predicted"/>
<gene>
    <name evidence="1" type="ORF">GCK32_000118</name>
</gene>